<dbReference type="EMBL" id="DF974337">
    <property type="protein sequence ID" value="GAU47678.1"/>
    <property type="molecule type" value="Genomic_DNA"/>
</dbReference>
<protein>
    <submittedName>
        <fullName evidence="1">Uncharacterized protein</fullName>
    </submittedName>
</protein>
<sequence>MTSNIPVAAANKRAEDSFKAKRGASESIQHALIQDIVEAVNVIMLIEFNNSMFQLSRCCPTFLCISILSHIASKIA</sequence>
<reference evidence="2" key="1">
    <citation type="journal article" date="2017" name="Front. Plant Sci.">
        <title>Climate Clever Clovers: New Paradigm to Reduce the Environmental Footprint of Ruminants by Breeding Low Methanogenic Forages Utilizing Haplotype Variation.</title>
        <authorList>
            <person name="Kaur P."/>
            <person name="Appels R."/>
            <person name="Bayer P.E."/>
            <person name="Keeble-Gagnere G."/>
            <person name="Wang J."/>
            <person name="Hirakawa H."/>
            <person name="Shirasawa K."/>
            <person name="Vercoe P."/>
            <person name="Stefanova K."/>
            <person name="Durmic Z."/>
            <person name="Nichols P."/>
            <person name="Revell C."/>
            <person name="Isobe S.N."/>
            <person name="Edwards D."/>
            <person name="Erskine W."/>
        </authorList>
    </citation>
    <scope>NUCLEOTIDE SEQUENCE [LARGE SCALE GENOMIC DNA]</scope>
    <source>
        <strain evidence="2">cv. Daliak</strain>
    </source>
</reference>
<proteinExistence type="predicted"/>
<evidence type="ECO:0000313" key="1">
    <source>
        <dbReference type="EMBL" id="GAU47678.1"/>
    </source>
</evidence>
<evidence type="ECO:0000313" key="2">
    <source>
        <dbReference type="Proteomes" id="UP000242715"/>
    </source>
</evidence>
<name>A0A2Z6NTV6_TRISU</name>
<dbReference type="Proteomes" id="UP000242715">
    <property type="component" value="Unassembled WGS sequence"/>
</dbReference>
<organism evidence="1 2">
    <name type="scientific">Trifolium subterraneum</name>
    <name type="common">Subterranean clover</name>
    <dbReference type="NCBI Taxonomy" id="3900"/>
    <lineage>
        <taxon>Eukaryota</taxon>
        <taxon>Viridiplantae</taxon>
        <taxon>Streptophyta</taxon>
        <taxon>Embryophyta</taxon>
        <taxon>Tracheophyta</taxon>
        <taxon>Spermatophyta</taxon>
        <taxon>Magnoliopsida</taxon>
        <taxon>eudicotyledons</taxon>
        <taxon>Gunneridae</taxon>
        <taxon>Pentapetalae</taxon>
        <taxon>rosids</taxon>
        <taxon>fabids</taxon>
        <taxon>Fabales</taxon>
        <taxon>Fabaceae</taxon>
        <taxon>Papilionoideae</taxon>
        <taxon>50 kb inversion clade</taxon>
        <taxon>NPAAA clade</taxon>
        <taxon>Hologalegina</taxon>
        <taxon>IRL clade</taxon>
        <taxon>Trifolieae</taxon>
        <taxon>Trifolium</taxon>
    </lineage>
</organism>
<dbReference type="AlphaFoldDB" id="A0A2Z6NTV6"/>
<gene>
    <name evidence="1" type="ORF">TSUD_380320</name>
</gene>
<keyword evidence="2" id="KW-1185">Reference proteome</keyword>
<accession>A0A2Z6NTV6</accession>